<feature type="transmembrane region" description="Helical" evidence="6">
    <location>
        <begin position="154"/>
        <end position="176"/>
    </location>
</feature>
<reference evidence="7 8" key="1">
    <citation type="submission" date="2024-01" db="EMBL/GenBank/DDBJ databases">
        <title>Hyphobacterium bacterium isolated from marine sediment.</title>
        <authorList>
            <person name="Zhao S."/>
        </authorList>
    </citation>
    <scope>NUCLEOTIDE SEQUENCE [LARGE SCALE GENOMIC DNA]</scope>
    <source>
        <strain evidence="7 8">Y60-23</strain>
    </source>
</reference>
<keyword evidence="3 6" id="KW-0812">Transmembrane</keyword>
<evidence type="ECO:0000256" key="6">
    <source>
        <dbReference type="SAM" id="Phobius"/>
    </source>
</evidence>
<name>A0ABU7M1G6_9PROT</name>
<dbReference type="Proteomes" id="UP001310692">
    <property type="component" value="Unassembled WGS sequence"/>
</dbReference>
<keyword evidence="5 6" id="KW-0472">Membrane</keyword>
<feature type="transmembrane region" description="Helical" evidence="6">
    <location>
        <begin position="128"/>
        <end position="148"/>
    </location>
</feature>
<feature type="transmembrane region" description="Helical" evidence="6">
    <location>
        <begin position="404"/>
        <end position="427"/>
    </location>
</feature>
<dbReference type="InterPro" id="IPR018385">
    <property type="entry name" value="C4_dicarb_anaerob_car-like"/>
</dbReference>
<feature type="transmembrane region" description="Helical" evidence="6">
    <location>
        <begin position="214"/>
        <end position="232"/>
    </location>
</feature>
<dbReference type="PANTHER" id="PTHR43652">
    <property type="entry name" value="BASIC AMINO ACID ANTIPORTER YFCC-RELATED"/>
    <property type="match status" value="1"/>
</dbReference>
<evidence type="ECO:0000313" key="7">
    <source>
        <dbReference type="EMBL" id="MEE2567659.1"/>
    </source>
</evidence>
<comment type="subcellular location">
    <subcellularLocation>
        <location evidence="1">Cell membrane</location>
        <topology evidence="1">Multi-pass membrane protein</topology>
    </subcellularLocation>
</comment>
<keyword evidence="4 6" id="KW-1133">Transmembrane helix</keyword>
<evidence type="ECO:0008006" key="9">
    <source>
        <dbReference type="Google" id="ProtNLM"/>
    </source>
</evidence>
<dbReference type="InterPro" id="IPR051679">
    <property type="entry name" value="DASS-Related_Transporters"/>
</dbReference>
<feature type="transmembrane region" description="Helical" evidence="6">
    <location>
        <begin position="90"/>
        <end position="107"/>
    </location>
</feature>
<evidence type="ECO:0000256" key="5">
    <source>
        <dbReference type="ARBA" id="ARBA00023136"/>
    </source>
</evidence>
<keyword evidence="2" id="KW-1003">Cell membrane</keyword>
<evidence type="ECO:0000256" key="2">
    <source>
        <dbReference type="ARBA" id="ARBA00022475"/>
    </source>
</evidence>
<feature type="transmembrane region" description="Helical" evidence="6">
    <location>
        <begin position="439"/>
        <end position="461"/>
    </location>
</feature>
<proteinExistence type="predicted"/>
<feature type="transmembrane region" description="Helical" evidence="6">
    <location>
        <begin position="353"/>
        <end position="373"/>
    </location>
</feature>
<dbReference type="EMBL" id="JAZDRO010000007">
    <property type="protein sequence ID" value="MEE2567659.1"/>
    <property type="molecule type" value="Genomic_DNA"/>
</dbReference>
<feature type="transmembrane region" description="Helical" evidence="6">
    <location>
        <begin position="284"/>
        <end position="303"/>
    </location>
</feature>
<protein>
    <recommendedName>
        <fullName evidence="9">C4-dicarboxylate ABC transporter</fullName>
    </recommendedName>
</protein>
<keyword evidence="8" id="KW-1185">Reference proteome</keyword>
<evidence type="ECO:0000313" key="8">
    <source>
        <dbReference type="Proteomes" id="UP001310692"/>
    </source>
</evidence>
<dbReference type="RefSeq" id="WP_330197229.1">
    <property type="nucleotide sequence ID" value="NZ_JAZDRO010000007.1"/>
</dbReference>
<dbReference type="Pfam" id="PF03606">
    <property type="entry name" value="DcuC"/>
    <property type="match status" value="1"/>
</dbReference>
<feature type="transmembrane region" description="Helical" evidence="6">
    <location>
        <begin position="315"/>
        <end position="333"/>
    </location>
</feature>
<evidence type="ECO:0000256" key="3">
    <source>
        <dbReference type="ARBA" id="ARBA00022692"/>
    </source>
</evidence>
<evidence type="ECO:0000256" key="1">
    <source>
        <dbReference type="ARBA" id="ARBA00004651"/>
    </source>
</evidence>
<organism evidence="7 8">
    <name type="scientific">Hyphobacterium marinum</name>
    <dbReference type="NCBI Taxonomy" id="3116574"/>
    <lineage>
        <taxon>Bacteria</taxon>
        <taxon>Pseudomonadati</taxon>
        <taxon>Pseudomonadota</taxon>
        <taxon>Alphaproteobacteria</taxon>
        <taxon>Maricaulales</taxon>
        <taxon>Maricaulaceae</taxon>
        <taxon>Hyphobacterium</taxon>
    </lineage>
</organism>
<gene>
    <name evidence="7" type="ORF">V0U35_13325</name>
</gene>
<sequence>MREPGQRRTIHPVVILLGILVLATALTWLVASGSYERDGRLVVPGSFELLDKERTLSGVIRAPDTSEGETAAPVSLTGALIAIPAGLERAANLIFMVLLIGGMFGILDRAGVVENGINRLLHAARGRISVLVVVLMTVFSAGSAFLGLASEYLLVIPVMTAMAARIGLPAIVGFAIVTIAVKVGYLASVTNPIPLTIAQPLVGVPVFSGAGLRLFFYAVFLAAGIGFLLWRLRGMKPEGAVSLEAHTAPPMTIREGAMVAILVGGIAVILVGSTRWDWSHLELSTAYIAISLGLAIASGFSPSESAEAFVSGMKKVLLASALIGVAMAVTIVLEQGRILDTIVHGLNAAVGAHGAYVTAVSMFGAQLLLDFLIPSTSGQAAVTMPIMGPVAQLAGVGPQTTVSAFLFGNGITNMLTPTSGTLLAYLAAGRINWLDWARFVLPLWALFIVIACALLGVAVALGA</sequence>
<accession>A0ABU7M1G6</accession>
<evidence type="ECO:0000256" key="4">
    <source>
        <dbReference type="ARBA" id="ARBA00022989"/>
    </source>
</evidence>
<feature type="transmembrane region" description="Helical" evidence="6">
    <location>
        <begin position="253"/>
        <end position="272"/>
    </location>
</feature>
<feature type="transmembrane region" description="Helical" evidence="6">
    <location>
        <begin position="12"/>
        <end position="31"/>
    </location>
</feature>
<comment type="caution">
    <text evidence="7">The sequence shown here is derived from an EMBL/GenBank/DDBJ whole genome shotgun (WGS) entry which is preliminary data.</text>
</comment>
<dbReference type="PANTHER" id="PTHR43652:SF2">
    <property type="entry name" value="BASIC AMINO ACID ANTIPORTER YFCC-RELATED"/>
    <property type="match status" value="1"/>
</dbReference>